<dbReference type="Proteomes" id="UP000244336">
    <property type="component" value="Chromosome 1"/>
</dbReference>
<reference evidence="2 3" key="1">
    <citation type="submission" date="2018-04" db="EMBL/GenBank/DDBJ databases">
        <title>WGS assembly of Panicum hallii var. hallii HAL2.</title>
        <authorList>
            <person name="Lovell J."/>
            <person name="Jenkins J."/>
            <person name="Lowry D."/>
            <person name="Mamidi S."/>
            <person name="Sreedasyam A."/>
            <person name="Weng X."/>
            <person name="Barry K."/>
            <person name="Bonette J."/>
            <person name="Campitelli B."/>
            <person name="Daum C."/>
            <person name="Gordon S."/>
            <person name="Gould B."/>
            <person name="Lipzen A."/>
            <person name="MacQueen A."/>
            <person name="Palacio-Mejia J."/>
            <person name="Plott C."/>
            <person name="Shakirov E."/>
            <person name="Shu S."/>
            <person name="Yoshinaga Y."/>
            <person name="Zane M."/>
            <person name="Rokhsar D."/>
            <person name="Grimwood J."/>
            <person name="Schmutz J."/>
            <person name="Juenger T."/>
        </authorList>
    </citation>
    <scope>NUCLEOTIDE SEQUENCE [LARGE SCALE GENOMIC DNA]</scope>
    <source>
        <strain evidence="3">cv. HAL2</strain>
    </source>
</reference>
<evidence type="ECO:0000313" key="3">
    <source>
        <dbReference type="Proteomes" id="UP000244336"/>
    </source>
</evidence>
<dbReference type="EMBL" id="CM009749">
    <property type="protein sequence ID" value="PUZ75489.1"/>
    <property type="molecule type" value="Genomic_DNA"/>
</dbReference>
<accession>A0A2T7F5Y4</accession>
<evidence type="ECO:0000313" key="2">
    <source>
        <dbReference type="EMBL" id="PUZ75489.1"/>
    </source>
</evidence>
<protein>
    <submittedName>
        <fullName evidence="2">Uncharacterized protein</fullName>
    </submittedName>
</protein>
<evidence type="ECO:0000256" key="1">
    <source>
        <dbReference type="SAM" id="MobiDB-lite"/>
    </source>
</evidence>
<organism evidence="2 3">
    <name type="scientific">Panicum hallii var. hallii</name>
    <dbReference type="NCBI Taxonomy" id="1504633"/>
    <lineage>
        <taxon>Eukaryota</taxon>
        <taxon>Viridiplantae</taxon>
        <taxon>Streptophyta</taxon>
        <taxon>Embryophyta</taxon>
        <taxon>Tracheophyta</taxon>
        <taxon>Spermatophyta</taxon>
        <taxon>Magnoliopsida</taxon>
        <taxon>Liliopsida</taxon>
        <taxon>Poales</taxon>
        <taxon>Poaceae</taxon>
        <taxon>PACMAD clade</taxon>
        <taxon>Panicoideae</taxon>
        <taxon>Panicodae</taxon>
        <taxon>Paniceae</taxon>
        <taxon>Panicinae</taxon>
        <taxon>Panicum</taxon>
        <taxon>Panicum sect. Panicum</taxon>
    </lineage>
</organism>
<feature type="region of interest" description="Disordered" evidence="1">
    <location>
        <begin position="1"/>
        <end position="62"/>
    </location>
</feature>
<name>A0A2T7F5Y4_9POAL</name>
<proteinExistence type="predicted"/>
<dbReference type="AlphaFoldDB" id="A0A2T7F5Y4"/>
<sequence length="227" mass="23940">MPLVHTSAANGAEPRFPTPTPASSPSTPETSRAVRNFILGPRPVATRTPTQAPPGFDGGGFNRGDDEPLNGTMAARRGAPPIFIGWPRSRLIRCASNPGAGPARWNINDGPSNGTMTAQHGVAPIFYADYGAGRSVGPPPPAQAPARWNAMTAVANRRPGLIRANTKCSPLRGGTFAPVDWQRGAMERQAVERWCRMQSMAAAALVRSYPITGFSAAAAGPVKVHIR</sequence>
<keyword evidence="3" id="KW-1185">Reference proteome</keyword>
<gene>
    <name evidence="2" type="ORF">GQ55_1G174400</name>
</gene>
<dbReference type="Gramene" id="PUZ75489">
    <property type="protein sequence ID" value="PUZ75489"/>
    <property type="gene ID" value="GQ55_1G174400"/>
</dbReference>